<dbReference type="RefSeq" id="WP_087016701.1">
    <property type="nucleotide sequence ID" value="NZ_CP178353.1"/>
</dbReference>
<dbReference type="Gene3D" id="3.30.420.40">
    <property type="match status" value="2"/>
</dbReference>
<comment type="cofactor">
    <cofactor evidence="1">
        <name>[4Fe-4S] cluster</name>
        <dbReference type="ChEBI" id="CHEBI:49883"/>
    </cofactor>
</comment>
<comment type="caution">
    <text evidence="6">The sequence shown here is derived from an EMBL/GenBank/DDBJ whole genome shotgun (WGS) entry which is preliminary data.</text>
</comment>
<dbReference type="InterPro" id="IPR043129">
    <property type="entry name" value="ATPase_NBD"/>
</dbReference>
<dbReference type="InterPro" id="IPR008275">
    <property type="entry name" value="CoA_E_activase_dom"/>
</dbReference>
<keyword evidence="2" id="KW-0479">Metal-binding</keyword>
<evidence type="ECO:0000256" key="3">
    <source>
        <dbReference type="ARBA" id="ARBA00023004"/>
    </source>
</evidence>
<evidence type="ECO:0000256" key="2">
    <source>
        <dbReference type="ARBA" id="ARBA00022723"/>
    </source>
</evidence>
<dbReference type="PANTHER" id="PTHR32329:SF2">
    <property type="entry name" value="BIFUNCTIONAL PROTEIN [INCLUDES 2-HYDROXYACYL-COA DEHYDRATASE (N-TER) AND ITS ACTIVATOR DOMAIN (C_TERM)"/>
    <property type="match status" value="1"/>
</dbReference>
<dbReference type="InterPro" id="IPR002731">
    <property type="entry name" value="ATPase_BadF"/>
</dbReference>
<keyword evidence="4" id="KW-0411">Iron-sulfur</keyword>
<evidence type="ECO:0000256" key="1">
    <source>
        <dbReference type="ARBA" id="ARBA00001966"/>
    </source>
</evidence>
<dbReference type="Proteomes" id="UP000194903">
    <property type="component" value="Unassembled WGS sequence"/>
</dbReference>
<organism evidence="6 7">
    <name type="scientific">Butyricicoccus porcorum</name>
    <dbReference type="NCBI Taxonomy" id="1945634"/>
    <lineage>
        <taxon>Bacteria</taxon>
        <taxon>Bacillati</taxon>
        <taxon>Bacillota</taxon>
        <taxon>Clostridia</taxon>
        <taxon>Eubacteriales</taxon>
        <taxon>Butyricicoccaceae</taxon>
        <taxon>Butyricicoccus</taxon>
    </lineage>
</organism>
<keyword evidence="3" id="KW-0408">Iron</keyword>
<name>A0A252F7J8_9FIRM</name>
<dbReference type="PANTHER" id="PTHR32329">
    <property type="entry name" value="BIFUNCTIONAL PROTEIN [INCLUDES 2-HYDROXYACYL-COA DEHYDRATASE (N-TER) AND ITS ACTIVATOR DOMAIN (C_TERM)-RELATED"/>
    <property type="match status" value="1"/>
</dbReference>
<protein>
    <recommendedName>
        <fullName evidence="5">ATPase BadF/BadG/BcrA/BcrD type domain-containing protein</fullName>
    </recommendedName>
</protein>
<evidence type="ECO:0000256" key="4">
    <source>
        <dbReference type="ARBA" id="ARBA00023014"/>
    </source>
</evidence>
<feature type="domain" description="ATPase BadF/BadG/BcrA/BcrD type" evidence="5">
    <location>
        <begin position="4"/>
        <end position="247"/>
    </location>
</feature>
<dbReference type="EMBL" id="NHOC01000001">
    <property type="protein sequence ID" value="OUM21743.1"/>
    <property type="molecule type" value="Genomic_DNA"/>
</dbReference>
<accession>A0A252F7J8</accession>
<reference evidence="6 7" key="1">
    <citation type="submission" date="2017-05" db="EMBL/GenBank/DDBJ databases">
        <title>Butyricicoccus porcorum sp. nov. a butyrate-producing bacterium from the swine intestinal tract.</title>
        <authorList>
            <person name="Trachsel J."/>
            <person name="Humphrey S."/>
            <person name="Allen H.K."/>
        </authorList>
    </citation>
    <scope>NUCLEOTIDE SEQUENCE [LARGE SCALE GENOMIC DNA]</scope>
    <source>
        <strain evidence="6">BB10</strain>
    </source>
</reference>
<evidence type="ECO:0000313" key="7">
    <source>
        <dbReference type="Proteomes" id="UP000194903"/>
    </source>
</evidence>
<dbReference type="Pfam" id="PF01869">
    <property type="entry name" value="BcrAD_BadFG"/>
    <property type="match status" value="1"/>
</dbReference>
<keyword evidence="7" id="KW-1185">Reference proteome</keyword>
<dbReference type="SUPFAM" id="SSF53067">
    <property type="entry name" value="Actin-like ATPase domain"/>
    <property type="match status" value="1"/>
</dbReference>
<dbReference type="GO" id="GO:0051536">
    <property type="term" value="F:iron-sulfur cluster binding"/>
    <property type="evidence" value="ECO:0007669"/>
    <property type="project" value="UniProtKB-KW"/>
</dbReference>
<dbReference type="InterPro" id="IPR051805">
    <property type="entry name" value="Dehydratase_Activator_Redct"/>
</dbReference>
<gene>
    <name evidence="6" type="ORF">CBW42_00475</name>
</gene>
<sequence>MLSLGIDSGSTATKGVLFDGTEITACTMRPTSMNPAAALREMYTELCGEKAAVVTTTGYGRNLLREADYKITEITCHGAGAAFLAPGCGTVIDIGGQDCKVITLDRDGCVTDFLMNDKCAAGTGRFMQMTMARVGSDIDHLDAFVHGCTPVAINSMCTVFAESEIVGLMARETAPGDIVLGCVHSICRRTAIFAQRLAAAHASVFFSGGLAQSDIMRTVLGEYLKPADITTHPLAQFTGAVGAAVLGWQKYQRRR</sequence>
<dbReference type="GO" id="GO:0046872">
    <property type="term" value="F:metal ion binding"/>
    <property type="evidence" value="ECO:0007669"/>
    <property type="project" value="UniProtKB-KW"/>
</dbReference>
<dbReference type="OrthoDB" id="9778513at2"/>
<evidence type="ECO:0000313" key="6">
    <source>
        <dbReference type="EMBL" id="OUM21743.1"/>
    </source>
</evidence>
<evidence type="ECO:0000259" key="5">
    <source>
        <dbReference type="Pfam" id="PF01869"/>
    </source>
</evidence>
<proteinExistence type="predicted"/>
<dbReference type="NCBIfam" id="TIGR00241">
    <property type="entry name" value="CoA_E_activ"/>
    <property type="match status" value="1"/>
</dbReference>
<dbReference type="AlphaFoldDB" id="A0A252F7J8"/>